<reference evidence="6 7" key="1">
    <citation type="journal article" date="2014" name="Genome Biol. Evol.">
        <title>Comparative Genomics of the Campylobacter lari Group.</title>
        <authorList>
            <person name="Miller W.G."/>
            <person name="Yee E."/>
            <person name="Chapman M.H."/>
            <person name="Smith T.P."/>
            <person name="Bono J.L."/>
            <person name="Huynh S."/>
            <person name="Parker C.T."/>
            <person name="Vandamme P."/>
            <person name="Luong K."/>
            <person name="Korlach J."/>
        </authorList>
    </citation>
    <scope>NUCLEOTIDE SEQUENCE [LARGE SCALE GENOMIC DNA]</scope>
    <source>
        <strain evidence="6 7">NCTC 12927</strain>
    </source>
</reference>
<dbReference type="PANTHER" id="PTHR30160">
    <property type="entry name" value="TETRAACYLDISACCHARIDE 4'-KINASE-RELATED"/>
    <property type="match status" value="1"/>
</dbReference>
<dbReference type="Pfam" id="PF01075">
    <property type="entry name" value="Glyco_transf_9"/>
    <property type="match status" value="1"/>
</dbReference>
<name>A0A0A8H220_9BACT</name>
<dbReference type="RefSeq" id="WP_039651425.1">
    <property type="nucleotide sequence ID" value="NZ_CP007770.1"/>
</dbReference>
<dbReference type="Gene3D" id="3.40.50.2000">
    <property type="entry name" value="Glycogen Phosphorylase B"/>
    <property type="match status" value="2"/>
</dbReference>
<dbReference type="EC" id="2.4.99.24" evidence="4"/>
<dbReference type="NCBIfam" id="TIGR02195">
    <property type="entry name" value="heptsyl_trn_II"/>
    <property type="match status" value="1"/>
</dbReference>
<organism evidence="6 7">
    <name type="scientific">Campylobacter insulaenigrae NCTC 12927</name>
    <dbReference type="NCBI Taxonomy" id="1031564"/>
    <lineage>
        <taxon>Bacteria</taxon>
        <taxon>Pseudomonadati</taxon>
        <taxon>Campylobacterota</taxon>
        <taxon>Epsilonproteobacteria</taxon>
        <taxon>Campylobacterales</taxon>
        <taxon>Campylobacteraceae</taxon>
        <taxon>Campylobacter</taxon>
    </lineage>
</organism>
<dbReference type="KEGG" id="cis:CINS_1187"/>
<dbReference type="GO" id="GO:0008713">
    <property type="term" value="F:ADP-heptose-lipopolysaccharide heptosyltransferase activity"/>
    <property type="evidence" value="ECO:0007669"/>
    <property type="project" value="UniProtKB-EC"/>
</dbReference>
<dbReference type="GO" id="GO:0009244">
    <property type="term" value="P:lipopolysaccharide core region biosynthetic process"/>
    <property type="evidence" value="ECO:0007669"/>
    <property type="project" value="TreeGrafter"/>
</dbReference>
<dbReference type="GeneID" id="74431973"/>
<sequence length="306" mass="35008">MKIFINLPTWLGDAVMASAAIYAIREKFKDAEFIFYGSFASTELFKRLPNSKIIVENKKQRYMQILKLRSQLGFFNLAFSFRSAFSSKIILNLIKTQKRFYFDKNILKEEHQVLKYLNFIEDALEFKASSQKLQLPIQAKKNKKILGINPGAHFGSAKRWKSEYFYEVAKEFATTHSIIIFGVKSEELICQNIENLFVKNGIKVKNLCGKTSIFTLCKNISMLDILITNDSGPMHIGAVYGTKTLAIFGPTKFKQTSPWQQNAKLVHLNLPCMPCMKKVCPLKHHACMEDLKPDMVISLVKKLIGD</sequence>
<evidence type="ECO:0000256" key="3">
    <source>
        <dbReference type="ARBA" id="ARBA00043995"/>
    </source>
</evidence>
<evidence type="ECO:0000256" key="4">
    <source>
        <dbReference type="ARBA" id="ARBA00044042"/>
    </source>
</evidence>
<comment type="catalytic activity">
    <reaction evidence="5">
        <text>an L-alpha-D-Hep-(1-&gt;5)-[alpha-Kdo-(2-&gt;4)]-alpha-Kdo-(2-&gt;6)-lipid A + ADP-L-glycero-beta-D-manno-heptose = an L-alpha-D-Hep-(1-&gt;3)-L-alpha-D-Hep-(1-&gt;5)-[alpha-Kdo-(2-&gt;4)]-alpha-Kdo-(2-&gt;6)-lipid A + ADP + H(+)</text>
        <dbReference type="Rhea" id="RHEA:74071"/>
        <dbReference type="ChEBI" id="CHEBI:15378"/>
        <dbReference type="ChEBI" id="CHEBI:61506"/>
        <dbReference type="ChEBI" id="CHEBI:193068"/>
        <dbReference type="ChEBI" id="CHEBI:193069"/>
        <dbReference type="ChEBI" id="CHEBI:456216"/>
        <dbReference type="EC" id="2.4.99.24"/>
    </reaction>
</comment>
<keyword evidence="1 6" id="KW-0328">Glycosyltransferase</keyword>
<evidence type="ECO:0000256" key="2">
    <source>
        <dbReference type="ARBA" id="ARBA00022679"/>
    </source>
</evidence>
<dbReference type="InterPro" id="IPR051199">
    <property type="entry name" value="LPS_LOS_Heptosyltrfase"/>
</dbReference>
<evidence type="ECO:0000256" key="5">
    <source>
        <dbReference type="ARBA" id="ARBA00047503"/>
    </source>
</evidence>
<evidence type="ECO:0000313" key="7">
    <source>
        <dbReference type="Proteomes" id="UP000031163"/>
    </source>
</evidence>
<evidence type="ECO:0000256" key="1">
    <source>
        <dbReference type="ARBA" id="ARBA00022676"/>
    </source>
</evidence>
<dbReference type="GO" id="GO:0005829">
    <property type="term" value="C:cytosol"/>
    <property type="evidence" value="ECO:0007669"/>
    <property type="project" value="TreeGrafter"/>
</dbReference>
<comment type="similarity">
    <text evidence="3">Belongs to the glycosyltransferase 9 family.</text>
</comment>
<dbReference type="HOGENOM" id="CLU_038371_7_0_7"/>
<proteinExistence type="inferred from homology"/>
<accession>A0A0A8H220</accession>
<gene>
    <name evidence="6" type="primary">waaF</name>
    <name evidence="6" type="ORF">CINS_1187</name>
</gene>
<dbReference type="AlphaFoldDB" id="A0A0A8H220"/>
<dbReference type="STRING" id="1031564.CINS_1187"/>
<dbReference type="Proteomes" id="UP000031163">
    <property type="component" value="Chromosome"/>
</dbReference>
<dbReference type="SUPFAM" id="SSF53756">
    <property type="entry name" value="UDP-Glycosyltransferase/glycogen phosphorylase"/>
    <property type="match status" value="1"/>
</dbReference>
<dbReference type="InterPro" id="IPR002201">
    <property type="entry name" value="Glyco_trans_9"/>
</dbReference>
<protein>
    <recommendedName>
        <fullName evidence="4">lipopolysaccharide heptosyltransferase II</fullName>
        <ecNumber evidence="4">2.4.99.24</ecNumber>
    </recommendedName>
</protein>
<dbReference type="EMBL" id="CP007770">
    <property type="protein sequence ID" value="AJC88146.1"/>
    <property type="molecule type" value="Genomic_DNA"/>
</dbReference>
<dbReference type="CDD" id="cd03789">
    <property type="entry name" value="GT9_LPS_heptosyltransferase"/>
    <property type="match status" value="1"/>
</dbReference>
<dbReference type="InterPro" id="IPR011910">
    <property type="entry name" value="RfaF"/>
</dbReference>
<evidence type="ECO:0000313" key="6">
    <source>
        <dbReference type="EMBL" id="AJC88146.1"/>
    </source>
</evidence>
<keyword evidence="2 6" id="KW-0808">Transferase</keyword>
<dbReference type="PANTHER" id="PTHR30160:SF7">
    <property type="entry name" value="ADP-HEPTOSE--LPS HEPTOSYLTRANSFERASE 2"/>
    <property type="match status" value="1"/>
</dbReference>